<evidence type="ECO:0000313" key="1">
    <source>
        <dbReference type="EMBL" id="QNO53743.1"/>
    </source>
</evidence>
<dbReference type="EMBL" id="MT631549">
    <property type="protein sequence ID" value="QNO53743.1"/>
    <property type="molecule type" value="Genomic_DNA"/>
</dbReference>
<accession>A0A7G9Z0F9</accession>
<dbReference type="AlphaFoldDB" id="A0A7G9Z0F9"/>
<organism evidence="1">
    <name type="scientific">Candidatus Methanophagaceae archaeon ANME-1 ERB6</name>
    <dbReference type="NCBI Taxonomy" id="2759912"/>
    <lineage>
        <taxon>Archaea</taxon>
        <taxon>Methanobacteriati</taxon>
        <taxon>Methanobacteriota</taxon>
        <taxon>Stenosarchaea group</taxon>
        <taxon>Methanomicrobia</taxon>
        <taxon>Candidatus Methanophagales</taxon>
        <taxon>Candidatus Methanophagaceae</taxon>
    </lineage>
</organism>
<gene>
    <name evidence="1" type="ORF">ONPGGGGH_00042</name>
</gene>
<name>A0A7G9Z0F9_9EURY</name>
<protein>
    <submittedName>
        <fullName evidence="1">Uncharacterized protein</fullName>
    </submittedName>
</protein>
<reference evidence="1" key="1">
    <citation type="submission" date="2020-06" db="EMBL/GenBank/DDBJ databases">
        <title>Unique genomic features of the anaerobic methanotrophic archaea.</title>
        <authorList>
            <person name="Chadwick G.L."/>
            <person name="Skennerton C.T."/>
            <person name="Laso-Perez R."/>
            <person name="Leu A.O."/>
            <person name="Speth D.R."/>
            <person name="Yu H."/>
            <person name="Morgan-Lang C."/>
            <person name="Hatzenpichler R."/>
            <person name="Goudeau D."/>
            <person name="Malmstrom R."/>
            <person name="Brazelton W.J."/>
            <person name="Woyke T."/>
            <person name="Hallam S.J."/>
            <person name="Tyson G.W."/>
            <person name="Wegener G."/>
            <person name="Boetius A."/>
            <person name="Orphan V."/>
        </authorList>
    </citation>
    <scope>NUCLEOTIDE SEQUENCE</scope>
</reference>
<sequence>MVKVSLDLEEGLHKAIRKKAIDKGITMKAHIIELIEKGKHIEETEGIENTEE</sequence>
<proteinExistence type="predicted"/>